<protein>
    <submittedName>
        <fullName evidence="1">Uncharacterized protein</fullName>
    </submittedName>
</protein>
<sequence length="738" mass="84809">MQKDNVNENNIELDSDNELSSTFKIINALEENTVELSNMESNFETTANSLFPKKDQAIVFNTIEDVPQIEYIKAFSLITTPKNIKFASRISNNRFCIYFASKNIVDQIITKQLYIVINNIKISYRRLINPAKRIIISNVQPIIPHDIITNAITNIPIRILSPITFMKAGFGNEEYDHIGSFRRQLYIHPEDNEKMPSSILINFDHTDYRIFFSDDTVTCYFCKQTGISDDFSLDLNCEFPTDRGKFSDIKNSNLKRQIISLGPCKPNIKFPLSTTYFEDSEDSKSRTFSHIEAVKLRTIWTKNLTIDQSIEILISKEAQKWRDILTRLIKIILFLTAGNTALQDNERKLSETNPSEGNFIRALICEEIRSAQCYSIIIDSTQDITKIDQVSFIFRYTIVDYKESKLEIKKSFLGFYPLDKHDAEGHVNLIKAVLNTHNLNMSKCRGQGYDGASVMSGCSSGVQKRISDIIPNASFVHCAAHKLDLVLMYLFLFFNNSAPRWATLALGDDVAKIALKKEQILRPFYIVSKKMQSIETNLHITSTDLCNSWGIPVNNITKRKVFSKTFFGDLDGDKRHDIAQENLKVKVFLPVIDTALVQLKYRFLGLHKVVDKFNILQPQNILQFSEENLVKATYDFIIFYEKDISSDFTRQVLSIKKILTDSLSKIKNIKELAKCILENDLGSLYKGVLTACVIFTSLPNTRHSSISRAFFFQAQNYKKLFEELNGTRKTYKYQYTKY</sequence>
<name>A0A6G0U807_APHGL</name>
<dbReference type="OrthoDB" id="6619433at2759"/>
<evidence type="ECO:0000313" key="2">
    <source>
        <dbReference type="Proteomes" id="UP000475862"/>
    </source>
</evidence>
<dbReference type="AlphaFoldDB" id="A0A6G0U807"/>
<organism evidence="1 2">
    <name type="scientific">Aphis glycines</name>
    <name type="common">Soybean aphid</name>
    <dbReference type="NCBI Taxonomy" id="307491"/>
    <lineage>
        <taxon>Eukaryota</taxon>
        <taxon>Metazoa</taxon>
        <taxon>Ecdysozoa</taxon>
        <taxon>Arthropoda</taxon>
        <taxon>Hexapoda</taxon>
        <taxon>Insecta</taxon>
        <taxon>Pterygota</taxon>
        <taxon>Neoptera</taxon>
        <taxon>Paraneoptera</taxon>
        <taxon>Hemiptera</taxon>
        <taxon>Sternorrhyncha</taxon>
        <taxon>Aphidomorpha</taxon>
        <taxon>Aphidoidea</taxon>
        <taxon>Aphididae</taxon>
        <taxon>Aphidini</taxon>
        <taxon>Aphis</taxon>
        <taxon>Aphis</taxon>
    </lineage>
</organism>
<comment type="caution">
    <text evidence="1">The sequence shown here is derived from an EMBL/GenBank/DDBJ whole genome shotgun (WGS) entry which is preliminary data.</text>
</comment>
<dbReference type="Proteomes" id="UP000475862">
    <property type="component" value="Unassembled WGS sequence"/>
</dbReference>
<keyword evidence="2" id="KW-1185">Reference proteome</keyword>
<gene>
    <name evidence="1" type="ORF">AGLY_000808</name>
</gene>
<dbReference type="EMBL" id="VYZN01000001">
    <property type="protein sequence ID" value="KAE9545265.1"/>
    <property type="molecule type" value="Genomic_DNA"/>
</dbReference>
<proteinExistence type="predicted"/>
<dbReference type="PANTHER" id="PTHR45749">
    <property type="match status" value="1"/>
</dbReference>
<evidence type="ECO:0000313" key="1">
    <source>
        <dbReference type="EMBL" id="KAE9545265.1"/>
    </source>
</evidence>
<accession>A0A6G0U807</accession>
<dbReference type="PANTHER" id="PTHR45749:SF21">
    <property type="entry name" value="DUF4371 DOMAIN-CONTAINING PROTEIN"/>
    <property type="match status" value="1"/>
</dbReference>
<reference evidence="1 2" key="1">
    <citation type="submission" date="2019-08" db="EMBL/GenBank/DDBJ databases">
        <title>The genome of the soybean aphid Biotype 1, its phylome, world population structure and adaptation to the North American continent.</title>
        <authorList>
            <person name="Giordano R."/>
            <person name="Donthu R.K."/>
            <person name="Hernandez A.G."/>
            <person name="Wright C.L."/>
            <person name="Zimin A.V."/>
        </authorList>
    </citation>
    <scope>NUCLEOTIDE SEQUENCE [LARGE SCALE GENOMIC DNA]</scope>
    <source>
        <tissue evidence="1">Whole aphids</tissue>
    </source>
</reference>